<keyword evidence="2" id="KW-0378">Hydrolase</keyword>
<evidence type="ECO:0000313" key="3">
    <source>
        <dbReference type="EMBL" id="MFC4630966.1"/>
    </source>
</evidence>
<proteinExistence type="predicted"/>
<keyword evidence="1" id="KW-0540">Nuclease</keyword>
<evidence type="ECO:0000256" key="2">
    <source>
        <dbReference type="ARBA" id="ARBA00022801"/>
    </source>
</evidence>
<sequence length="146" mass="15861">MSENHSTASIQKPSAMSTMLRMLVVLTAMVSFVAGGVTIAAPAEASVFNSCTHSGCAEAYSSNSIWSSKGYPSTRGWVSWPNGQCNFAGGVHRNSEGQLPTGHSYLEFDVTPRACNAARQSYRLILDRTTGETYFSPNHYGDFYKM</sequence>
<dbReference type="InterPro" id="IPR016191">
    <property type="entry name" value="Ribonuclease/ribotoxin"/>
</dbReference>
<gene>
    <name evidence="3" type="ORF">ACFO6V_22150</name>
</gene>
<dbReference type="EMBL" id="JBHSFI010000007">
    <property type="protein sequence ID" value="MFC4630966.1"/>
    <property type="molecule type" value="Genomic_DNA"/>
</dbReference>
<dbReference type="Gene3D" id="3.10.450.30">
    <property type="entry name" value="Microbial ribonucleases"/>
    <property type="match status" value="1"/>
</dbReference>
<dbReference type="RefSeq" id="WP_377139492.1">
    <property type="nucleotide sequence ID" value="NZ_JBHSFI010000007.1"/>
</dbReference>
<protein>
    <submittedName>
        <fullName evidence="3">Ribonuclease N</fullName>
    </submittedName>
</protein>
<dbReference type="SUPFAM" id="SSF53933">
    <property type="entry name" value="Microbial ribonucleases"/>
    <property type="match status" value="1"/>
</dbReference>
<evidence type="ECO:0000256" key="1">
    <source>
        <dbReference type="ARBA" id="ARBA00022722"/>
    </source>
</evidence>
<reference evidence="4" key="1">
    <citation type="journal article" date="2019" name="Int. J. Syst. Evol. Microbiol.">
        <title>The Global Catalogue of Microorganisms (GCM) 10K type strain sequencing project: providing services to taxonomists for standard genome sequencing and annotation.</title>
        <authorList>
            <consortium name="The Broad Institute Genomics Platform"/>
            <consortium name="The Broad Institute Genome Sequencing Center for Infectious Disease"/>
            <person name="Wu L."/>
            <person name="Ma J."/>
        </authorList>
    </citation>
    <scope>NUCLEOTIDE SEQUENCE [LARGE SCALE GENOMIC DNA]</scope>
    <source>
        <strain evidence="4">CCUG 42722</strain>
    </source>
</reference>
<name>A0ABV9HMV5_9MICO</name>
<keyword evidence="4" id="KW-1185">Reference proteome</keyword>
<organism evidence="3 4">
    <name type="scientific">Promicromonospora alba</name>
    <dbReference type="NCBI Taxonomy" id="1616110"/>
    <lineage>
        <taxon>Bacteria</taxon>
        <taxon>Bacillati</taxon>
        <taxon>Actinomycetota</taxon>
        <taxon>Actinomycetes</taxon>
        <taxon>Micrococcales</taxon>
        <taxon>Promicromonosporaceae</taxon>
        <taxon>Promicromonospora</taxon>
    </lineage>
</organism>
<dbReference type="Proteomes" id="UP001596011">
    <property type="component" value="Unassembled WGS sequence"/>
</dbReference>
<accession>A0ABV9HMV5</accession>
<comment type="caution">
    <text evidence="3">The sequence shown here is derived from an EMBL/GenBank/DDBJ whole genome shotgun (WGS) entry which is preliminary data.</text>
</comment>
<evidence type="ECO:0000313" key="4">
    <source>
        <dbReference type="Proteomes" id="UP001596011"/>
    </source>
</evidence>